<dbReference type="Gene3D" id="3.30.40.10">
    <property type="entry name" value="Zinc/RING finger domain, C3HC4 (zinc finger)"/>
    <property type="match status" value="1"/>
</dbReference>
<dbReference type="CDD" id="cd16787">
    <property type="entry name" value="mRING-HC-C3HC5_CGRF1"/>
    <property type="match status" value="1"/>
</dbReference>
<evidence type="ECO:0000256" key="6">
    <source>
        <dbReference type="ARBA" id="ARBA00022824"/>
    </source>
</evidence>
<keyword evidence="7" id="KW-0862">Zinc</keyword>
<sequence length="356" mass="40965">MAAALLVTLYEYSPLFYIALVFICFLVTSGLIMGWFGWDVPVILRNSEETESVVKVSQKQMQQVKNPFSLEIKNPEITSASNGITLVSNCLEDCVLTCYWGCSVQKVHDALQKHAYSFRIKTPQSFEDAMCHEYLYCQQYCIKKTEKEEKHSRLPEVTKIHDFGLVPRSRYPLVVLLTLADEGNRETYDIISMVSIIHIPDASYRLSCRILYQYLLLAQGQFHDLKQLFMSANSNASSLNDSFSSERTEDHVLLEKTESEVLEESRKDCIVCQNRAVNWVLLPCRHTCLCDECVKYFQQCPMCRQFSPSEVICQTQRETYLRVEDVRYPNLRPALQAALWEPSTSDVNELLPALTQ</sequence>
<dbReference type="Pfam" id="PF13920">
    <property type="entry name" value="zf-C3HC4_3"/>
    <property type="match status" value="1"/>
</dbReference>
<evidence type="ECO:0000256" key="2">
    <source>
        <dbReference type="ARBA" id="ARBA00004240"/>
    </source>
</evidence>
<evidence type="ECO:0000256" key="1">
    <source>
        <dbReference type="ARBA" id="ARBA00004123"/>
    </source>
</evidence>
<evidence type="ECO:0000256" key="14">
    <source>
        <dbReference type="SAM" id="Phobius"/>
    </source>
</evidence>
<dbReference type="InterPro" id="IPR042496">
    <property type="entry name" value="CGRF1"/>
</dbReference>
<organism evidence="16 17">
    <name type="scientific">Crotalus adamanteus</name>
    <name type="common">Eastern diamondback rattlesnake</name>
    <dbReference type="NCBI Taxonomy" id="8729"/>
    <lineage>
        <taxon>Eukaryota</taxon>
        <taxon>Metazoa</taxon>
        <taxon>Chordata</taxon>
        <taxon>Craniata</taxon>
        <taxon>Vertebrata</taxon>
        <taxon>Euteleostomi</taxon>
        <taxon>Lepidosauria</taxon>
        <taxon>Squamata</taxon>
        <taxon>Bifurcata</taxon>
        <taxon>Unidentata</taxon>
        <taxon>Episquamata</taxon>
        <taxon>Toxicofera</taxon>
        <taxon>Serpentes</taxon>
        <taxon>Colubroidea</taxon>
        <taxon>Viperidae</taxon>
        <taxon>Crotalinae</taxon>
        <taxon>Crotalus</taxon>
    </lineage>
</organism>
<keyword evidence="17" id="KW-1185">Reference proteome</keyword>
<keyword evidence="8" id="KW-0539">Nucleus</keyword>
<dbReference type="FunFam" id="3.30.40.10:FF:000421">
    <property type="entry name" value="Cell growth regulator with ring finger domain 1"/>
    <property type="match status" value="1"/>
</dbReference>
<dbReference type="SUPFAM" id="SSF57850">
    <property type="entry name" value="RING/U-box"/>
    <property type="match status" value="1"/>
</dbReference>
<keyword evidence="5" id="KW-0338">Growth arrest</keyword>
<evidence type="ECO:0000256" key="13">
    <source>
        <dbReference type="PROSITE-ProRule" id="PRU00175"/>
    </source>
</evidence>
<name>A0AAW1C5T7_CROAD</name>
<evidence type="ECO:0000256" key="11">
    <source>
        <dbReference type="ARBA" id="ARBA00070853"/>
    </source>
</evidence>
<evidence type="ECO:0000256" key="12">
    <source>
        <dbReference type="ARBA" id="ARBA00077522"/>
    </source>
</evidence>
<evidence type="ECO:0000256" key="7">
    <source>
        <dbReference type="ARBA" id="ARBA00022833"/>
    </source>
</evidence>
<evidence type="ECO:0000256" key="9">
    <source>
        <dbReference type="ARBA" id="ARBA00023306"/>
    </source>
</evidence>
<keyword evidence="14" id="KW-1133">Transmembrane helix</keyword>
<evidence type="ECO:0000313" key="16">
    <source>
        <dbReference type="EMBL" id="KAK9409307.1"/>
    </source>
</evidence>
<evidence type="ECO:0000256" key="4">
    <source>
        <dbReference type="ARBA" id="ARBA00022771"/>
    </source>
</evidence>
<evidence type="ECO:0000256" key="3">
    <source>
        <dbReference type="ARBA" id="ARBA00022723"/>
    </source>
</evidence>
<evidence type="ECO:0000313" key="17">
    <source>
        <dbReference type="Proteomes" id="UP001474421"/>
    </source>
</evidence>
<keyword evidence="14" id="KW-0812">Transmembrane</keyword>
<evidence type="ECO:0000256" key="10">
    <source>
        <dbReference type="ARBA" id="ARBA00054111"/>
    </source>
</evidence>
<comment type="function">
    <text evidence="10">Able to inhibit growth in several cell lines.</text>
</comment>
<accession>A0AAW1C5T7</accession>
<dbReference type="GO" id="GO:0008270">
    <property type="term" value="F:zinc ion binding"/>
    <property type="evidence" value="ECO:0007669"/>
    <property type="project" value="UniProtKB-KW"/>
</dbReference>
<evidence type="ECO:0000256" key="8">
    <source>
        <dbReference type="ARBA" id="ARBA00023242"/>
    </source>
</evidence>
<dbReference type="GO" id="GO:0051726">
    <property type="term" value="P:regulation of cell cycle"/>
    <property type="evidence" value="ECO:0007669"/>
    <property type="project" value="UniProtKB-KW"/>
</dbReference>
<dbReference type="PANTHER" id="PTHR15379:SF2">
    <property type="entry name" value="CELL GROWTH REGULATOR WITH RING FINGER DOMAIN PROTEIN 1"/>
    <property type="match status" value="1"/>
</dbReference>
<proteinExistence type="predicted"/>
<evidence type="ECO:0000259" key="15">
    <source>
        <dbReference type="PROSITE" id="PS50089"/>
    </source>
</evidence>
<protein>
    <recommendedName>
        <fullName evidence="11">Cell growth regulator with RING finger domain protein 1</fullName>
    </recommendedName>
    <alternativeName>
        <fullName evidence="12">Cell growth regulatory gene 19 protein</fullName>
    </alternativeName>
</protein>
<dbReference type="InterPro" id="IPR001841">
    <property type="entry name" value="Znf_RING"/>
</dbReference>
<dbReference type="PROSITE" id="PS50089">
    <property type="entry name" value="ZF_RING_2"/>
    <property type="match status" value="1"/>
</dbReference>
<feature type="transmembrane region" description="Helical" evidence="14">
    <location>
        <begin position="15"/>
        <end position="38"/>
    </location>
</feature>
<keyword evidence="14" id="KW-0472">Membrane</keyword>
<keyword evidence="6" id="KW-0256">Endoplasmic reticulum</keyword>
<dbReference type="AlphaFoldDB" id="A0AAW1C5T7"/>
<dbReference type="SMART" id="SM00184">
    <property type="entry name" value="RING"/>
    <property type="match status" value="1"/>
</dbReference>
<feature type="domain" description="RING-type" evidence="15">
    <location>
        <begin position="269"/>
        <end position="304"/>
    </location>
</feature>
<dbReference type="InterPro" id="IPR013083">
    <property type="entry name" value="Znf_RING/FYVE/PHD"/>
</dbReference>
<keyword evidence="4 13" id="KW-0863">Zinc-finger</keyword>
<dbReference type="GO" id="GO:0030308">
    <property type="term" value="P:negative regulation of cell growth"/>
    <property type="evidence" value="ECO:0007669"/>
    <property type="project" value="TreeGrafter"/>
</dbReference>
<gene>
    <name evidence="16" type="ORF">NXF25_000482</name>
</gene>
<keyword evidence="9" id="KW-0131">Cell cycle</keyword>
<keyword evidence="3" id="KW-0479">Metal-binding</keyword>
<comment type="subcellular location">
    <subcellularLocation>
        <location evidence="2">Endoplasmic reticulum</location>
    </subcellularLocation>
    <subcellularLocation>
        <location evidence="1">Nucleus</location>
    </subcellularLocation>
</comment>
<dbReference type="GO" id="GO:0005634">
    <property type="term" value="C:nucleus"/>
    <property type="evidence" value="ECO:0007669"/>
    <property type="project" value="UniProtKB-SubCell"/>
</dbReference>
<comment type="caution">
    <text evidence="16">The sequence shown here is derived from an EMBL/GenBank/DDBJ whole genome shotgun (WGS) entry which is preliminary data.</text>
</comment>
<reference evidence="16 17" key="1">
    <citation type="journal article" date="2024" name="Proc. Natl. Acad. Sci. U.S.A.">
        <title>The genetic regulatory architecture and epigenomic basis for age-related changes in rattlesnake venom.</title>
        <authorList>
            <person name="Hogan M.P."/>
            <person name="Holding M.L."/>
            <person name="Nystrom G.S."/>
            <person name="Colston T.J."/>
            <person name="Bartlett D.A."/>
            <person name="Mason A.J."/>
            <person name="Ellsworth S.A."/>
            <person name="Rautsaw R.M."/>
            <person name="Lawrence K.C."/>
            <person name="Strickland J.L."/>
            <person name="He B."/>
            <person name="Fraser P."/>
            <person name="Margres M.J."/>
            <person name="Gilbert D.M."/>
            <person name="Gibbs H.L."/>
            <person name="Parkinson C.L."/>
            <person name="Rokyta D.R."/>
        </authorList>
    </citation>
    <scope>NUCLEOTIDE SEQUENCE [LARGE SCALE GENOMIC DNA]</scope>
    <source>
        <strain evidence="16">DRR0105</strain>
    </source>
</reference>
<dbReference type="Proteomes" id="UP001474421">
    <property type="component" value="Unassembled WGS sequence"/>
</dbReference>
<dbReference type="GO" id="GO:0005783">
    <property type="term" value="C:endoplasmic reticulum"/>
    <property type="evidence" value="ECO:0007669"/>
    <property type="project" value="UniProtKB-SubCell"/>
</dbReference>
<dbReference type="EMBL" id="JAOTOJ010000001">
    <property type="protein sequence ID" value="KAK9409307.1"/>
    <property type="molecule type" value="Genomic_DNA"/>
</dbReference>
<evidence type="ECO:0000256" key="5">
    <source>
        <dbReference type="ARBA" id="ARBA00022810"/>
    </source>
</evidence>
<dbReference type="PANTHER" id="PTHR15379">
    <property type="entry name" value="CELL GROWTH REGULATOR WITH RING FINGER DOMAIN PROTEIN 1"/>
    <property type="match status" value="1"/>
</dbReference>